<proteinExistence type="predicted"/>
<protein>
    <submittedName>
        <fullName evidence="2">Uncharacterized protein</fullName>
    </submittedName>
</protein>
<sequence>MRFVLGLLPAVLLMTAEPSLAQRKNEQALFDAPQETLIVKLPASAQTQNLPASVTCVYYPGFLVKQVDIGEKGAESLAIVPVAAQKPPCELSLPGEVHMQDWRGYFLGVKGSFVFFDADDGFNGGVPFAVFPAQGATGGNKLIEDSRKSFEAVELEGTDLVLRYDRVLSLDCSLQMEKTCWIKAQAVTGLPEDRKPDCGDAYAKNAPDSPDVPSVLSYPAELRLTASEWKISVRRGDVACYPAN</sequence>
<feature type="chain" id="PRO_5046361995" evidence="1">
    <location>
        <begin position="22"/>
        <end position="244"/>
    </location>
</feature>
<evidence type="ECO:0000256" key="1">
    <source>
        <dbReference type="SAM" id="SignalP"/>
    </source>
</evidence>
<keyword evidence="1" id="KW-0732">Signal</keyword>
<reference evidence="3" key="1">
    <citation type="journal article" date="2019" name="Int. J. Syst. Evol. Microbiol.">
        <title>The Global Catalogue of Microorganisms (GCM) 10K type strain sequencing project: providing services to taxonomists for standard genome sequencing and annotation.</title>
        <authorList>
            <consortium name="The Broad Institute Genomics Platform"/>
            <consortium name="The Broad Institute Genome Sequencing Center for Infectious Disease"/>
            <person name="Wu L."/>
            <person name="Ma J."/>
        </authorList>
    </citation>
    <scope>NUCLEOTIDE SEQUENCE [LARGE SCALE GENOMIC DNA]</scope>
    <source>
        <strain evidence="3">CGMCC 1.19062</strain>
    </source>
</reference>
<dbReference type="RefSeq" id="WP_379873930.1">
    <property type="nucleotide sequence ID" value="NZ_JBHUIP010000001.1"/>
</dbReference>
<evidence type="ECO:0000313" key="2">
    <source>
        <dbReference type="EMBL" id="MFD2261323.1"/>
    </source>
</evidence>
<gene>
    <name evidence="2" type="ORF">ACFSM5_00380</name>
</gene>
<name>A0ABW5DJS0_9PROT</name>
<keyword evidence="3" id="KW-1185">Reference proteome</keyword>
<evidence type="ECO:0000313" key="3">
    <source>
        <dbReference type="Proteomes" id="UP001597295"/>
    </source>
</evidence>
<feature type="signal peptide" evidence="1">
    <location>
        <begin position="1"/>
        <end position="21"/>
    </location>
</feature>
<comment type="caution">
    <text evidence="2">The sequence shown here is derived from an EMBL/GenBank/DDBJ whole genome shotgun (WGS) entry which is preliminary data.</text>
</comment>
<dbReference type="EMBL" id="JBHUIP010000001">
    <property type="protein sequence ID" value="MFD2261323.1"/>
    <property type="molecule type" value="Genomic_DNA"/>
</dbReference>
<dbReference type="Proteomes" id="UP001597295">
    <property type="component" value="Unassembled WGS sequence"/>
</dbReference>
<accession>A0ABW5DJS0</accession>
<organism evidence="2 3">
    <name type="scientific">Lacibacterium aquatile</name>
    <dbReference type="NCBI Taxonomy" id="1168082"/>
    <lineage>
        <taxon>Bacteria</taxon>
        <taxon>Pseudomonadati</taxon>
        <taxon>Pseudomonadota</taxon>
        <taxon>Alphaproteobacteria</taxon>
        <taxon>Rhodospirillales</taxon>
        <taxon>Rhodospirillaceae</taxon>
    </lineage>
</organism>